<gene>
    <name evidence="2" type="ORF">ACH5RR_032980</name>
</gene>
<dbReference type="PANTHER" id="PTHR42648">
    <property type="entry name" value="TRANSPOSASE, PUTATIVE-RELATED"/>
    <property type="match status" value="1"/>
</dbReference>
<feature type="domain" description="GAG-pre-integrase" evidence="1">
    <location>
        <begin position="61"/>
        <end position="126"/>
    </location>
</feature>
<dbReference type="Pfam" id="PF13976">
    <property type="entry name" value="gag_pre-integrs"/>
    <property type="match status" value="1"/>
</dbReference>
<sequence>MNGFVETISNVLYVPELKSNLLSASVYCKKRVMLSLFRRALVRFMILLDGAILVLKKSTNRLFPLKIETIQSYLMDEVKDPSWLWHFRYDHLSFGGLKTLQQKNIVTGLPQISVKQYCSQFPQGKSWRAKGILELDHFNICGPIKPSSNGGKRYLITFIDDYSRKIWIYFFTGKVRSC</sequence>
<evidence type="ECO:0000313" key="3">
    <source>
        <dbReference type="Proteomes" id="UP001630127"/>
    </source>
</evidence>
<dbReference type="InterPro" id="IPR036397">
    <property type="entry name" value="RNaseH_sf"/>
</dbReference>
<evidence type="ECO:0000313" key="2">
    <source>
        <dbReference type="EMBL" id="KAL3507598.1"/>
    </source>
</evidence>
<dbReference type="EMBL" id="JBJUIK010000013">
    <property type="protein sequence ID" value="KAL3507598.1"/>
    <property type="molecule type" value="Genomic_DNA"/>
</dbReference>
<dbReference type="SUPFAM" id="SSF53098">
    <property type="entry name" value="Ribonuclease H-like"/>
    <property type="match status" value="1"/>
</dbReference>
<keyword evidence="3" id="KW-1185">Reference proteome</keyword>
<dbReference type="Gene3D" id="3.30.420.10">
    <property type="entry name" value="Ribonuclease H-like superfamily/Ribonuclease H"/>
    <property type="match status" value="1"/>
</dbReference>
<reference evidence="2 3" key="1">
    <citation type="submission" date="2024-11" db="EMBL/GenBank/DDBJ databases">
        <title>A near-complete genome assembly of Cinchona calisaya.</title>
        <authorList>
            <person name="Lian D.C."/>
            <person name="Zhao X.W."/>
            <person name="Wei L."/>
        </authorList>
    </citation>
    <scope>NUCLEOTIDE SEQUENCE [LARGE SCALE GENOMIC DNA]</scope>
    <source>
        <tissue evidence="2">Nenye</tissue>
    </source>
</reference>
<proteinExistence type="predicted"/>
<name>A0ABD2YJP2_9GENT</name>
<dbReference type="InterPro" id="IPR025724">
    <property type="entry name" value="GAG-pre-integrase_dom"/>
</dbReference>
<evidence type="ECO:0000259" key="1">
    <source>
        <dbReference type="Pfam" id="PF13976"/>
    </source>
</evidence>
<dbReference type="PANTHER" id="PTHR42648:SF18">
    <property type="entry name" value="RETROTRANSPOSON, UNCLASSIFIED-LIKE PROTEIN"/>
    <property type="match status" value="1"/>
</dbReference>
<protein>
    <recommendedName>
        <fullName evidence="1">GAG-pre-integrase domain-containing protein</fullName>
    </recommendedName>
</protein>
<comment type="caution">
    <text evidence="2">The sequence shown here is derived from an EMBL/GenBank/DDBJ whole genome shotgun (WGS) entry which is preliminary data.</text>
</comment>
<organism evidence="2 3">
    <name type="scientific">Cinchona calisaya</name>
    <dbReference type="NCBI Taxonomy" id="153742"/>
    <lineage>
        <taxon>Eukaryota</taxon>
        <taxon>Viridiplantae</taxon>
        <taxon>Streptophyta</taxon>
        <taxon>Embryophyta</taxon>
        <taxon>Tracheophyta</taxon>
        <taxon>Spermatophyta</taxon>
        <taxon>Magnoliopsida</taxon>
        <taxon>eudicotyledons</taxon>
        <taxon>Gunneridae</taxon>
        <taxon>Pentapetalae</taxon>
        <taxon>asterids</taxon>
        <taxon>lamiids</taxon>
        <taxon>Gentianales</taxon>
        <taxon>Rubiaceae</taxon>
        <taxon>Cinchonoideae</taxon>
        <taxon>Cinchoneae</taxon>
        <taxon>Cinchona</taxon>
    </lineage>
</organism>
<dbReference type="AlphaFoldDB" id="A0ABD2YJP2"/>
<dbReference type="Proteomes" id="UP001630127">
    <property type="component" value="Unassembled WGS sequence"/>
</dbReference>
<accession>A0ABD2YJP2</accession>
<dbReference type="InterPro" id="IPR039537">
    <property type="entry name" value="Retrotran_Ty1/copia-like"/>
</dbReference>
<dbReference type="InterPro" id="IPR012337">
    <property type="entry name" value="RNaseH-like_sf"/>
</dbReference>